<keyword evidence="3" id="KW-1185">Reference proteome</keyword>
<feature type="domain" description="RING-type" evidence="1">
    <location>
        <begin position="291"/>
        <end position="333"/>
    </location>
</feature>
<sequence length="468" mass="55726">MGCENSIAIILPFEDTIRTQNCFRNQNCNKCGKYNLNLLQAKCGHYYHMSCLIEKRMESKLCQCNNHIGKLNLIDQNAHMFFLKEQVRIIPQLYYQQNNKNYQFVFCSGKQCCFFFIYVPQFNFNQSKEYFCDVCNRMRLYNEQICQSIDENQIPLKLQIYPQIVSNFVTPKKSNKGWIKLICGHYWNKQELFQFYQISLRSICYCQQRYSVKVFDKSDLQLESDYISQKSKSKLIYQKQDVNKIHQNQLMRILQSSKYNTQFCKNNCGFLYIENMEQDNSNPLCFNCDFCQKCHSPLFSNFIKMNDCNHSLHLLCASELINTEKLGESKCVCGKLMNNQTKINLNVECIICHKYDHVLKLLDCQHYIHLNCFEKNLFLFKSFCCFICEIPMLTFLSDKNVQFKKLKEVRTDYELQNFCFICQTQIEEILTEIQCKHKVHQSCLKKKKLELIKYKDQVLKCLCGQQIH</sequence>
<dbReference type="Proteomes" id="UP000692954">
    <property type="component" value="Unassembled WGS sequence"/>
</dbReference>
<feature type="domain" description="RING-type" evidence="1">
    <location>
        <begin position="419"/>
        <end position="463"/>
    </location>
</feature>
<dbReference type="OrthoDB" id="309176at2759"/>
<dbReference type="AlphaFoldDB" id="A0A8S1LQ03"/>
<evidence type="ECO:0000313" key="3">
    <source>
        <dbReference type="Proteomes" id="UP000692954"/>
    </source>
</evidence>
<accession>A0A8S1LQ03</accession>
<evidence type="ECO:0000259" key="1">
    <source>
        <dbReference type="SMART" id="SM00184"/>
    </source>
</evidence>
<feature type="domain" description="RING-type" evidence="1">
    <location>
        <begin position="349"/>
        <end position="388"/>
    </location>
</feature>
<reference evidence="2" key="1">
    <citation type="submission" date="2021-01" db="EMBL/GenBank/DDBJ databases">
        <authorList>
            <consortium name="Genoscope - CEA"/>
            <person name="William W."/>
        </authorList>
    </citation>
    <scope>NUCLEOTIDE SEQUENCE</scope>
</reference>
<evidence type="ECO:0000313" key="2">
    <source>
        <dbReference type="EMBL" id="CAD8068432.1"/>
    </source>
</evidence>
<proteinExistence type="predicted"/>
<comment type="caution">
    <text evidence="2">The sequence shown here is derived from an EMBL/GenBank/DDBJ whole genome shotgun (WGS) entry which is preliminary data.</text>
</comment>
<dbReference type="SMART" id="SM00184">
    <property type="entry name" value="RING"/>
    <property type="match status" value="4"/>
</dbReference>
<gene>
    <name evidence="2" type="ORF">PSON_ATCC_30995.1.T0240149</name>
</gene>
<name>A0A8S1LQ03_9CILI</name>
<protein>
    <recommendedName>
        <fullName evidence="1">RING-type domain-containing protein</fullName>
    </recommendedName>
</protein>
<dbReference type="InterPro" id="IPR001841">
    <property type="entry name" value="Znf_RING"/>
</dbReference>
<organism evidence="2 3">
    <name type="scientific">Paramecium sonneborni</name>
    <dbReference type="NCBI Taxonomy" id="65129"/>
    <lineage>
        <taxon>Eukaryota</taxon>
        <taxon>Sar</taxon>
        <taxon>Alveolata</taxon>
        <taxon>Ciliophora</taxon>
        <taxon>Intramacronucleata</taxon>
        <taxon>Oligohymenophorea</taxon>
        <taxon>Peniculida</taxon>
        <taxon>Parameciidae</taxon>
        <taxon>Paramecium</taxon>
    </lineage>
</organism>
<feature type="domain" description="RING-type" evidence="1">
    <location>
        <begin position="28"/>
        <end position="64"/>
    </location>
</feature>
<dbReference type="EMBL" id="CAJJDN010000024">
    <property type="protein sequence ID" value="CAD8068432.1"/>
    <property type="molecule type" value="Genomic_DNA"/>
</dbReference>